<organism evidence="4 5">
    <name type="scientific">Flammeovirga aprica JL-4</name>
    <dbReference type="NCBI Taxonomy" id="694437"/>
    <lineage>
        <taxon>Bacteria</taxon>
        <taxon>Pseudomonadati</taxon>
        <taxon>Bacteroidota</taxon>
        <taxon>Cytophagia</taxon>
        <taxon>Cytophagales</taxon>
        <taxon>Flammeovirgaceae</taxon>
        <taxon>Flammeovirga</taxon>
    </lineage>
</organism>
<keyword evidence="2" id="KW-0732">Signal</keyword>
<feature type="signal peptide" evidence="2">
    <location>
        <begin position="1"/>
        <end position="19"/>
    </location>
</feature>
<dbReference type="Proteomes" id="UP000576082">
    <property type="component" value="Unassembled WGS sequence"/>
</dbReference>
<evidence type="ECO:0000256" key="2">
    <source>
        <dbReference type="SAM" id="SignalP"/>
    </source>
</evidence>
<sequence>MKKFILLSYFFLIVTLLQAQQASFNTTNEIKYDTLTLDDVDFSNNTIKKVTNEEFAIENLYIPDSLAGYPVYYIASSAFSTSSGGKIREVKLKNIILPSSLKIIYSFAFIENEIESIEFPENIEIIDEYSFSHNKLKSISFKGASKLKWISTTAFVENPRSIFALPQQISDNVNYMYMWVVGESGERYTETSSDARSKYTSKRYYLLNKYNSTITNNTLTNCTVPKDEEDIYIPNEIDGKKILKIKNSSDTNYLLDKVEYLNQLYVEDGIQYIDGKLINYVFSLRLPVTLKRLESNVTKITILNTKLYFKDLEFLGYNNYESGFFFVDHEGYNWYTSMGDRIEPGYHTVQNMTEYYLERTKGYEITYMNAGNYNTYQNPRSYNPEDTPIALVDLPNNESIDLYFQGWYYDEGYTLKVDGNAIPKNANSDYTFYAKWVYNSKESGEGEDNEGEGSEGEGSEGEDNEGEGSEGEDNEGEDNEGEGSEGEGSDIINSIPSSTEFLIYPNPASAFIRIPEYDILSIIDLNGKVVLTETNGNQHLNVNTLPSGIYVIKLIKNQKVSHASFIKE</sequence>
<dbReference type="EMBL" id="JABANE010000023">
    <property type="protein sequence ID" value="NME68405.1"/>
    <property type="molecule type" value="Genomic_DNA"/>
</dbReference>
<dbReference type="AlphaFoldDB" id="A0A7X9P310"/>
<dbReference type="InterPro" id="IPR026906">
    <property type="entry name" value="LRR_5"/>
</dbReference>
<accession>A0A7X9P310</accession>
<feature type="chain" id="PRO_5031072550" evidence="2">
    <location>
        <begin position="20"/>
        <end position="568"/>
    </location>
</feature>
<dbReference type="RefSeq" id="WP_169656708.1">
    <property type="nucleotide sequence ID" value="NZ_JABANE010000023.1"/>
</dbReference>
<feature type="domain" description="Secretion system C-terminal sorting" evidence="3">
    <location>
        <begin position="503"/>
        <end position="560"/>
    </location>
</feature>
<evidence type="ECO:0000259" key="3">
    <source>
        <dbReference type="Pfam" id="PF18962"/>
    </source>
</evidence>
<proteinExistence type="predicted"/>
<feature type="compositionally biased region" description="Acidic residues" evidence="1">
    <location>
        <begin position="445"/>
        <end position="488"/>
    </location>
</feature>
<dbReference type="Pfam" id="PF18962">
    <property type="entry name" value="Por_Secre_tail"/>
    <property type="match status" value="1"/>
</dbReference>
<comment type="caution">
    <text evidence="4">The sequence shown here is derived from an EMBL/GenBank/DDBJ whole genome shotgun (WGS) entry which is preliminary data.</text>
</comment>
<reference evidence="4 5" key="1">
    <citation type="submission" date="2020-04" db="EMBL/GenBank/DDBJ databases">
        <title>Flammeovirga sp. SR4, a novel species isolated from seawater.</title>
        <authorList>
            <person name="Wang X."/>
        </authorList>
    </citation>
    <scope>NUCLEOTIDE SEQUENCE [LARGE SCALE GENOMIC DNA]</scope>
    <source>
        <strain evidence="4 5">ATCC 23126</strain>
    </source>
</reference>
<dbReference type="NCBIfam" id="TIGR04183">
    <property type="entry name" value="Por_Secre_tail"/>
    <property type="match status" value="1"/>
</dbReference>
<evidence type="ECO:0000313" key="4">
    <source>
        <dbReference type="EMBL" id="NME68405.1"/>
    </source>
</evidence>
<protein>
    <submittedName>
        <fullName evidence="4">Leucine-rich repeat protein</fullName>
    </submittedName>
</protein>
<dbReference type="Pfam" id="PF13306">
    <property type="entry name" value="LRR_5"/>
    <property type="match status" value="1"/>
</dbReference>
<feature type="region of interest" description="Disordered" evidence="1">
    <location>
        <begin position="442"/>
        <end position="492"/>
    </location>
</feature>
<dbReference type="InterPro" id="IPR026444">
    <property type="entry name" value="Secre_tail"/>
</dbReference>
<evidence type="ECO:0000256" key="1">
    <source>
        <dbReference type="SAM" id="MobiDB-lite"/>
    </source>
</evidence>
<evidence type="ECO:0000313" key="5">
    <source>
        <dbReference type="Proteomes" id="UP000576082"/>
    </source>
</evidence>
<keyword evidence="5" id="KW-1185">Reference proteome</keyword>
<gene>
    <name evidence="4" type="ORF">HHU12_10590</name>
</gene>
<dbReference type="InterPro" id="IPR032675">
    <property type="entry name" value="LRR_dom_sf"/>
</dbReference>
<dbReference type="Gene3D" id="3.80.10.10">
    <property type="entry name" value="Ribonuclease Inhibitor"/>
    <property type="match status" value="1"/>
</dbReference>
<dbReference type="InterPro" id="IPR013378">
    <property type="entry name" value="InlB-like_B-rpt"/>
</dbReference>
<name>A0A7X9P310_9BACT</name>
<dbReference type="NCBIfam" id="TIGR02543">
    <property type="entry name" value="List_Bact_rpt"/>
    <property type="match status" value="1"/>
</dbReference>